<feature type="signal peptide" evidence="1">
    <location>
        <begin position="1"/>
        <end position="21"/>
    </location>
</feature>
<protein>
    <submittedName>
        <fullName evidence="2">Uncharacterized protein</fullName>
    </submittedName>
</protein>
<keyword evidence="3" id="KW-1185">Reference proteome</keyword>
<sequence length="136" mass="14165">MLYTSAKMCMCLWLLPGGALGEDVSPEAVKVSISAEGGSHVLAPIVSHSTVEGGIHIQHHYHGAGDSAAAKPTQEAAKPHTSAALARQEEHISHTGRANAQGWNWAVISFFSPVLHSASMQSARGSCGLLVSVSDL</sequence>
<accession>A0AAV6FHF0</accession>
<evidence type="ECO:0000313" key="2">
    <source>
        <dbReference type="EMBL" id="KAG5260495.1"/>
    </source>
</evidence>
<comment type="caution">
    <text evidence="2">The sequence shown here is derived from an EMBL/GenBank/DDBJ whole genome shotgun (WGS) entry which is preliminary data.</text>
</comment>
<dbReference type="AlphaFoldDB" id="A0AAV6FHF0"/>
<gene>
    <name evidence="2" type="ORF">AALO_G00309350</name>
</gene>
<proteinExistence type="predicted"/>
<feature type="chain" id="PRO_5043675144" evidence="1">
    <location>
        <begin position="22"/>
        <end position="136"/>
    </location>
</feature>
<evidence type="ECO:0000256" key="1">
    <source>
        <dbReference type="SAM" id="SignalP"/>
    </source>
</evidence>
<name>A0AAV6FHF0_9TELE</name>
<evidence type="ECO:0000313" key="3">
    <source>
        <dbReference type="Proteomes" id="UP000823561"/>
    </source>
</evidence>
<keyword evidence="1" id="KW-0732">Signal</keyword>
<organism evidence="2 3">
    <name type="scientific">Alosa alosa</name>
    <name type="common">allis shad</name>
    <dbReference type="NCBI Taxonomy" id="278164"/>
    <lineage>
        <taxon>Eukaryota</taxon>
        <taxon>Metazoa</taxon>
        <taxon>Chordata</taxon>
        <taxon>Craniata</taxon>
        <taxon>Vertebrata</taxon>
        <taxon>Euteleostomi</taxon>
        <taxon>Actinopterygii</taxon>
        <taxon>Neopterygii</taxon>
        <taxon>Teleostei</taxon>
        <taxon>Clupei</taxon>
        <taxon>Clupeiformes</taxon>
        <taxon>Clupeoidei</taxon>
        <taxon>Clupeidae</taxon>
        <taxon>Alosa</taxon>
    </lineage>
</organism>
<dbReference type="Proteomes" id="UP000823561">
    <property type="component" value="Unassembled WGS sequence"/>
</dbReference>
<reference evidence="2" key="1">
    <citation type="submission" date="2020-10" db="EMBL/GenBank/DDBJ databases">
        <title>Chromosome-scale genome assembly of the Allis shad, Alosa alosa.</title>
        <authorList>
            <person name="Margot Z."/>
            <person name="Christophe K."/>
            <person name="Cabau C."/>
            <person name="Louis A."/>
            <person name="Berthelot C."/>
            <person name="Parey E."/>
            <person name="Roest Crollius H."/>
            <person name="Montfort J."/>
            <person name="Robinson-Rechavi M."/>
            <person name="Bucao C."/>
            <person name="Bouchez O."/>
            <person name="Gislard M."/>
            <person name="Lluch J."/>
            <person name="Milhes M."/>
            <person name="Lampietro C."/>
            <person name="Lopez Roques C."/>
            <person name="Donnadieu C."/>
            <person name="Braasch I."/>
            <person name="Desvignes T."/>
            <person name="Postlethwait J."/>
            <person name="Bobe J."/>
            <person name="Guiguen Y."/>
        </authorList>
    </citation>
    <scope>NUCLEOTIDE SEQUENCE</scope>
    <source>
        <strain evidence="2">M-15738</strain>
        <tissue evidence="2">Blood</tissue>
    </source>
</reference>
<dbReference type="EMBL" id="JADWDJ010000556">
    <property type="protein sequence ID" value="KAG5260495.1"/>
    <property type="molecule type" value="Genomic_DNA"/>
</dbReference>